<proteinExistence type="inferred from homology"/>
<dbReference type="InterPro" id="IPR021384">
    <property type="entry name" value="Mediator_Med21"/>
</dbReference>
<reference evidence="7 8" key="1">
    <citation type="journal article" date="2015" name="Genome Biol.">
        <title>Comparative genomics of Steinernema reveals deeply conserved gene regulatory networks.</title>
        <authorList>
            <person name="Dillman A.R."/>
            <person name="Macchietto M."/>
            <person name="Porter C.F."/>
            <person name="Rogers A."/>
            <person name="Williams B."/>
            <person name="Antoshechkin I."/>
            <person name="Lee M.M."/>
            <person name="Goodwin Z."/>
            <person name="Lu X."/>
            <person name="Lewis E.E."/>
            <person name="Goodrich-Blair H."/>
            <person name="Stock S.P."/>
            <person name="Adams B.J."/>
            <person name="Sternberg P.W."/>
            <person name="Mortazavi A."/>
        </authorList>
    </citation>
    <scope>NUCLEOTIDE SEQUENCE [LARGE SCALE GENOMIC DNA]</scope>
    <source>
        <strain evidence="7 8">ALL</strain>
    </source>
</reference>
<gene>
    <name evidence="7" type="ORF">L596_019521</name>
</gene>
<evidence type="ECO:0000256" key="4">
    <source>
        <dbReference type="ARBA" id="ARBA00023163"/>
    </source>
</evidence>
<dbReference type="Pfam" id="PF11221">
    <property type="entry name" value="Med21"/>
    <property type="match status" value="1"/>
</dbReference>
<dbReference type="STRING" id="34508.A0A4V6A0L2"/>
<dbReference type="GO" id="GO:0006357">
    <property type="term" value="P:regulation of transcription by RNA polymerase II"/>
    <property type="evidence" value="ECO:0007669"/>
    <property type="project" value="TreeGrafter"/>
</dbReference>
<name>A0A4V6A0L2_STECR</name>
<dbReference type="EMBL" id="AZBU02000006">
    <property type="protein sequence ID" value="TKR71995.1"/>
    <property type="molecule type" value="Genomic_DNA"/>
</dbReference>
<keyword evidence="2 6" id="KW-0805">Transcription regulation</keyword>
<sequence>MADSLTQIQDLINDLANFMCNSVGVLQATAPPCPINEHSEELEKEELTSEFAAGIAKIAKDMETLADSLPFDDSNNRQDIEKRLLELNQAHGESVEELEEMVLKADKMLDKVQEWLRIIATVQMDSRPSC</sequence>
<comment type="subcellular location">
    <subcellularLocation>
        <location evidence="1 6">Nucleus</location>
    </subcellularLocation>
</comment>
<evidence type="ECO:0000313" key="7">
    <source>
        <dbReference type="EMBL" id="TKR71995.1"/>
    </source>
</evidence>
<keyword evidence="3 6" id="KW-0010">Activator</keyword>
<dbReference type="InterPro" id="IPR037212">
    <property type="entry name" value="Med7/Med21-like"/>
</dbReference>
<comment type="similarity">
    <text evidence="6">Belongs to the Mediator complex subunit 21 family.</text>
</comment>
<accession>A0A4V6A0L2</accession>
<dbReference type="GO" id="GO:0016592">
    <property type="term" value="C:mediator complex"/>
    <property type="evidence" value="ECO:0007669"/>
    <property type="project" value="UniProtKB-UniRule"/>
</dbReference>
<keyword evidence="5 6" id="KW-0539">Nucleus</keyword>
<comment type="caution">
    <text evidence="7">The sequence shown here is derived from an EMBL/GenBank/DDBJ whole genome shotgun (WGS) entry which is preliminary data.</text>
</comment>
<evidence type="ECO:0000256" key="1">
    <source>
        <dbReference type="ARBA" id="ARBA00004123"/>
    </source>
</evidence>
<comment type="subunit">
    <text evidence="6">Component of the Mediator complex.</text>
</comment>
<dbReference type="PANTHER" id="PTHR13381">
    <property type="entry name" value="RNA POLYMERASE II HOLOENZYME COMPONENT SRB7"/>
    <property type="match status" value="1"/>
</dbReference>
<dbReference type="AlphaFoldDB" id="A0A4V6A0L2"/>
<reference evidence="7 8" key="2">
    <citation type="journal article" date="2019" name="G3 (Bethesda)">
        <title>Hybrid Assembly of the Genome of the Entomopathogenic Nematode Steinernema carpocapsae Identifies the X-Chromosome.</title>
        <authorList>
            <person name="Serra L."/>
            <person name="Macchietto M."/>
            <person name="Macias-Munoz A."/>
            <person name="McGill C.J."/>
            <person name="Rodriguez I.M."/>
            <person name="Rodriguez B."/>
            <person name="Murad R."/>
            <person name="Mortazavi A."/>
        </authorList>
    </citation>
    <scope>NUCLEOTIDE SEQUENCE [LARGE SCALE GENOMIC DNA]</scope>
    <source>
        <strain evidence="7 8">ALL</strain>
    </source>
</reference>
<evidence type="ECO:0000256" key="2">
    <source>
        <dbReference type="ARBA" id="ARBA00023015"/>
    </source>
</evidence>
<comment type="function">
    <text evidence="6">Component of the Mediator complex, a coactivator involved in the regulated transcription of nearly all RNA polymerase II-dependent genes. Mediator functions as a bridge to convey information from gene-specific regulatory proteins to the basal RNA polymerase II transcription machinery. Mediator is recruited to promoters by direct interactions with regulatory proteins and serves as a scaffold for the assembly of a functional preinitiation complex with RNA polymerase II and the general transcription factors.</text>
</comment>
<evidence type="ECO:0000313" key="8">
    <source>
        <dbReference type="Proteomes" id="UP000298663"/>
    </source>
</evidence>
<evidence type="ECO:0000256" key="6">
    <source>
        <dbReference type="RuleBase" id="RU366036"/>
    </source>
</evidence>
<dbReference type="PANTHER" id="PTHR13381:SF0">
    <property type="entry name" value="MEDIATOR OF RNA POLYMERASE II TRANSCRIPTION SUBUNIT 21"/>
    <property type="match status" value="1"/>
</dbReference>
<protein>
    <recommendedName>
        <fullName evidence="6">Mediator of RNA polymerase II transcription subunit 21</fullName>
    </recommendedName>
</protein>
<evidence type="ECO:0000256" key="5">
    <source>
        <dbReference type="ARBA" id="ARBA00023242"/>
    </source>
</evidence>
<dbReference type="Proteomes" id="UP000298663">
    <property type="component" value="Unassembled WGS sequence"/>
</dbReference>
<keyword evidence="8" id="KW-1185">Reference proteome</keyword>
<dbReference type="Gene3D" id="6.10.280.10">
    <property type="entry name" value="Mediator complex, subunit Med21"/>
    <property type="match status" value="1"/>
</dbReference>
<dbReference type="GO" id="GO:0003712">
    <property type="term" value="F:transcription coregulator activity"/>
    <property type="evidence" value="ECO:0007669"/>
    <property type="project" value="TreeGrafter"/>
</dbReference>
<dbReference type="SUPFAM" id="SSF140718">
    <property type="entry name" value="Mediator hinge subcomplex-like"/>
    <property type="match status" value="1"/>
</dbReference>
<dbReference type="OrthoDB" id="526653at2759"/>
<organism evidence="7 8">
    <name type="scientific">Steinernema carpocapsae</name>
    <name type="common">Entomopathogenic nematode</name>
    <dbReference type="NCBI Taxonomy" id="34508"/>
    <lineage>
        <taxon>Eukaryota</taxon>
        <taxon>Metazoa</taxon>
        <taxon>Ecdysozoa</taxon>
        <taxon>Nematoda</taxon>
        <taxon>Chromadorea</taxon>
        <taxon>Rhabditida</taxon>
        <taxon>Tylenchina</taxon>
        <taxon>Panagrolaimomorpha</taxon>
        <taxon>Strongyloidoidea</taxon>
        <taxon>Steinernematidae</taxon>
        <taxon>Steinernema</taxon>
    </lineage>
</organism>
<evidence type="ECO:0000256" key="3">
    <source>
        <dbReference type="ARBA" id="ARBA00023159"/>
    </source>
</evidence>
<keyword evidence="4 6" id="KW-0804">Transcription</keyword>